<keyword evidence="5" id="KW-0804">Transcription</keyword>
<dbReference type="GO" id="GO:0008270">
    <property type="term" value="F:zinc ion binding"/>
    <property type="evidence" value="ECO:0007669"/>
    <property type="project" value="InterPro"/>
</dbReference>
<keyword evidence="2" id="KW-0479">Metal-binding</keyword>
<dbReference type="InterPro" id="IPR036864">
    <property type="entry name" value="Zn2-C6_fun-type_DNA-bd_sf"/>
</dbReference>
<dbReference type="InterPro" id="IPR001138">
    <property type="entry name" value="Zn2Cys6_DnaBD"/>
</dbReference>
<dbReference type="Proteomes" id="UP001172101">
    <property type="component" value="Unassembled WGS sequence"/>
</dbReference>
<dbReference type="PROSITE" id="PS00463">
    <property type="entry name" value="ZN2_CY6_FUNGAL_1"/>
    <property type="match status" value="1"/>
</dbReference>
<comment type="subcellular location">
    <subcellularLocation>
        <location evidence="1">Nucleus</location>
    </subcellularLocation>
</comment>
<dbReference type="PROSITE" id="PS50048">
    <property type="entry name" value="ZN2_CY6_FUNGAL_2"/>
    <property type="match status" value="1"/>
</dbReference>
<evidence type="ECO:0000256" key="5">
    <source>
        <dbReference type="ARBA" id="ARBA00023163"/>
    </source>
</evidence>
<evidence type="ECO:0000256" key="6">
    <source>
        <dbReference type="ARBA" id="ARBA00023242"/>
    </source>
</evidence>
<evidence type="ECO:0000313" key="9">
    <source>
        <dbReference type="EMBL" id="KAK0717836.1"/>
    </source>
</evidence>
<protein>
    <recommendedName>
        <fullName evidence="8">Zn(2)-C6 fungal-type domain-containing protein</fullName>
    </recommendedName>
</protein>
<proteinExistence type="predicted"/>
<dbReference type="GO" id="GO:0006351">
    <property type="term" value="P:DNA-templated transcription"/>
    <property type="evidence" value="ECO:0007669"/>
    <property type="project" value="InterPro"/>
</dbReference>
<dbReference type="PANTHER" id="PTHR47338:SF3">
    <property type="entry name" value="C6 FINGER DOMAIN TRANSCRIPTION FACTOR DBAA-RELATED"/>
    <property type="match status" value="1"/>
</dbReference>
<dbReference type="Gene3D" id="4.10.240.10">
    <property type="entry name" value="Zn(2)-C6 fungal-type DNA-binding domain"/>
    <property type="match status" value="1"/>
</dbReference>
<dbReference type="GO" id="GO:0003677">
    <property type="term" value="F:DNA binding"/>
    <property type="evidence" value="ECO:0007669"/>
    <property type="project" value="UniProtKB-KW"/>
</dbReference>
<dbReference type="EMBL" id="JAUIRO010000004">
    <property type="protein sequence ID" value="KAK0717836.1"/>
    <property type="molecule type" value="Genomic_DNA"/>
</dbReference>
<dbReference type="InterPro" id="IPR050815">
    <property type="entry name" value="TF_fung"/>
</dbReference>
<dbReference type="GO" id="GO:0000981">
    <property type="term" value="F:DNA-binding transcription factor activity, RNA polymerase II-specific"/>
    <property type="evidence" value="ECO:0007669"/>
    <property type="project" value="InterPro"/>
</dbReference>
<evidence type="ECO:0000256" key="2">
    <source>
        <dbReference type="ARBA" id="ARBA00022723"/>
    </source>
</evidence>
<dbReference type="GO" id="GO:0005634">
    <property type="term" value="C:nucleus"/>
    <property type="evidence" value="ECO:0007669"/>
    <property type="project" value="UniProtKB-SubCell"/>
</dbReference>
<dbReference type="SUPFAM" id="SSF57701">
    <property type="entry name" value="Zn2/Cys6 DNA-binding domain"/>
    <property type="match status" value="1"/>
</dbReference>
<gene>
    <name evidence="9" type="ORF">B0T26DRAFT_776826</name>
</gene>
<evidence type="ECO:0000256" key="1">
    <source>
        <dbReference type="ARBA" id="ARBA00004123"/>
    </source>
</evidence>
<evidence type="ECO:0000256" key="4">
    <source>
        <dbReference type="ARBA" id="ARBA00023125"/>
    </source>
</evidence>
<dbReference type="PANTHER" id="PTHR47338">
    <property type="entry name" value="ZN(II)2CYS6 TRANSCRIPTION FACTOR (EUROFUNG)-RELATED"/>
    <property type="match status" value="1"/>
</dbReference>
<dbReference type="Pfam" id="PF04082">
    <property type="entry name" value="Fungal_trans"/>
    <property type="match status" value="1"/>
</dbReference>
<keyword evidence="6" id="KW-0539">Nucleus</keyword>
<reference evidence="9" key="1">
    <citation type="submission" date="2023-06" db="EMBL/GenBank/DDBJ databases">
        <title>Genome-scale phylogeny and comparative genomics of the fungal order Sordariales.</title>
        <authorList>
            <consortium name="Lawrence Berkeley National Laboratory"/>
            <person name="Hensen N."/>
            <person name="Bonometti L."/>
            <person name="Westerberg I."/>
            <person name="Brannstrom I.O."/>
            <person name="Guillou S."/>
            <person name="Cros-Aarteil S."/>
            <person name="Calhoun S."/>
            <person name="Haridas S."/>
            <person name="Kuo A."/>
            <person name="Mondo S."/>
            <person name="Pangilinan J."/>
            <person name="Riley R."/>
            <person name="LaButti K."/>
            <person name="Andreopoulos B."/>
            <person name="Lipzen A."/>
            <person name="Chen C."/>
            <person name="Yanf M."/>
            <person name="Daum C."/>
            <person name="Ng V."/>
            <person name="Clum A."/>
            <person name="Steindorff A."/>
            <person name="Ohm R."/>
            <person name="Martin F."/>
            <person name="Silar P."/>
            <person name="Natvig D."/>
            <person name="Lalanne C."/>
            <person name="Gautier V."/>
            <person name="Ament-velasquez S.L."/>
            <person name="Kruys A."/>
            <person name="Hutchinson M.I."/>
            <person name="Powell A.J."/>
            <person name="Barry K."/>
            <person name="Miller A.N."/>
            <person name="Grigoriev I.V."/>
            <person name="Debuchy R."/>
            <person name="Gladieux P."/>
            <person name="Thoren M.H."/>
            <person name="Johannesson H."/>
        </authorList>
    </citation>
    <scope>NUCLEOTIDE SEQUENCE</scope>
    <source>
        <strain evidence="9">SMH2392-1A</strain>
    </source>
</reference>
<dbReference type="InterPro" id="IPR007219">
    <property type="entry name" value="XnlR_reg_dom"/>
</dbReference>
<feature type="region of interest" description="Disordered" evidence="7">
    <location>
        <begin position="106"/>
        <end position="131"/>
    </location>
</feature>
<dbReference type="CDD" id="cd12148">
    <property type="entry name" value="fungal_TF_MHR"/>
    <property type="match status" value="1"/>
</dbReference>
<dbReference type="GeneID" id="85329894"/>
<dbReference type="CDD" id="cd00067">
    <property type="entry name" value="GAL4"/>
    <property type="match status" value="1"/>
</dbReference>
<organism evidence="9 10">
    <name type="scientific">Lasiosphaeria miniovina</name>
    <dbReference type="NCBI Taxonomy" id="1954250"/>
    <lineage>
        <taxon>Eukaryota</taxon>
        <taxon>Fungi</taxon>
        <taxon>Dikarya</taxon>
        <taxon>Ascomycota</taxon>
        <taxon>Pezizomycotina</taxon>
        <taxon>Sordariomycetes</taxon>
        <taxon>Sordariomycetidae</taxon>
        <taxon>Sordariales</taxon>
        <taxon>Lasiosphaeriaceae</taxon>
        <taxon>Lasiosphaeria</taxon>
    </lineage>
</organism>
<evidence type="ECO:0000313" key="10">
    <source>
        <dbReference type="Proteomes" id="UP001172101"/>
    </source>
</evidence>
<feature type="domain" description="Zn(2)-C6 fungal-type" evidence="8">
    <location>
        <begin position="21"/>
        <end position="51"/>
    </location>
</feature>
<dbReference type="RefSeq" id="XP_060296629.1">
    <property type="nucleotide sequence ID" value="XM_060446624.1"/>
</dbReference>
<evidence type="ECO:0000256" key="3">
    <source>
        <dbReference type="ARBA" id="ARBA00023015"/>
    </source>
</evidence>
<dbReference type="Pfam" id="PF00172">
    <property type="entry name" value="Zn_clus"/>
    <property type="match status" value="1"/>
</dbReference>
<sequence length="568" mass="63943">MKTTRIHSSSSQTCRQRPGFACEECRKRKVGCDRKQPQCGKCIDAGVKCVVDSNRPARGPKKGSLKTLQNGVGELLPKSNANAHSFSESGFSPYIAKALLTHPLFGDPDTPVTDETLSASTSPPPEGANSQFPSPCEQMMFWDNELRLQIPPSTLGLASLPLFPCQFPPSPPLPPECRLIDELMAADLDQLYFDRVHPNYAMWTLAMAHSSQFESSRDQLYGEKRRMLGGLDFSQNDMGVVHIEHVQAWLLIALYEFARTNYRRGWVSAGRAFRLVQLTRLHEVDSPDNMIEGEDPVLAEEKRRTFWVAYCLDRFIGIRRRWQLTLVEDVIFARFSSPELSFQAGHPTQTCFLSQAMGARSQSTLSPLAECSILVTICENALSHHEQSMIESTFGSMPSDAQFWLRHDWLSCMLSKSLESLDVNYPGMAGVTDPLLLFTSMMAHSVVIYLCQIMEASGMQSHYSPTVDEFQNRAMIAAREIARFARAHEHIGYFKAHIFLPVVVFLGASRLISHRTTHQYEIESCVEAELQSCKNTLQKLQSSNNLAWGHLYVLESQHFTSDYVQVCI</sequence>
<evidence type="ECO:0000256" key="7">
    <source>
        <dbReference type="SAM" id="MobiDB-lite"/>
    </source>
</evidence>
<accession>A0AA40AL23</accession>
<evidence type="ECO:0000259" key="8">
    <source>
        <dbReference type="PROSITE" id="PS50048"/>
    </source>
</evidence>
<keyword evidence="10" id="KW-1185">Reference proteome</keyword>
<comment type="caution">
    <text evidence="9">The sequence shown here is derived from an EMBL/GenBank/DDBJ whole genome shotgun (WGS) entry which is preliminary data.</text>
</comment>
<keyword evidence="3" id="KW-0805">Transcription regulation</keyword>
<dbReference type="AlphaFoldDB" id="A0AA40AL23"/>
<keyword evidence="4" id="KW-0238">DNA-binding</keyword>
<dbReference type="SMART" id="SM00066">
    <property type="entry name" value="GAL4"/>
    <property type="match status" value="1"/>
</dbReference>
<name>A0AA40AL23_9PEZI</name>